<comment type="caution">
    <text evidence="2">The sequence shown here is derived from an EMBL/GenBank/DDBJ whole genome shotgun (WGS) entry which is preliminary data.</text>
</comment>
<evidence type="ECO:0000313" key="3">
    <source>
        <dbReference type="Proteomes" id="UP001066276"/>
    </source>
</evidence>
<name>A0AAV7M986_PLEWA</name>
<protein>
    <submittedName>
        <fullName evidence="2">Uncharacterized protein</fullName>
    </submittedName>
</protein>
<reference evidence="2" key="1">
    <citation type="journal article" date="2022" name="bioRxiv">
        <title>Sequencing and chromosome-scale assembly of the giantPleurodeles waltlgenome.</title>
        <authorList>
            <person name="Brown T."/>
            <person name="Elewa A."/>
            <person name="Iarovenko S."/>
            <person name="Subramanian E."/>
            <person name="Araus A.J."/>
            <person name="Petzold A."/>
            <person name="Susuki M."/>
            <person name="Suzuki K.-i.T."/>
            <person name="Hayashi T."/>
            <person name="Toyoda A."/>
            <person name="Oliveira C."/>
            <person name="Osipova E."/>
            <person name="Leigh N.D."/>
            <person name="Simon A."/>
            <person name="Yun M.H."/>
        </authorList>
    </citation>
    <scope>NUCLEOTIDE SEQUENCE</scope>
    <source>
        <strain evidence="2">20211129_DDA</strain>
        <tissue evidence="2">Liver</tissue>
    </source>
</reference>
<evidence type="ECO:0000313" key="2">
    <source>
        <dbReference type="EMBL" id="KAJ1099893.1"/>
    </source>
</evidence>
<feature type="region of interest" description="Disordered" evidence="1">
    <location>
        <begin position="65"/>
        <end position="95"/>
    </location>
</feature>
<gene>
    <name evidence="2" type="ORF">NDU88_004986</name>
</gene>
<dbReference type="Proteomes" id="UP001066276">
    <property type="component" value="Chromosome 10"/>
</dbReference>
<sequence length="194" mass="21508">MAASGTPAPECQSTQDGGDKAVVAGRDTWMKEEKIEGLKDEEESEVAYIALYPCQLDAATSQACAREEQSGVESRRTNTDTSRVPERSGAESRRTKTDASPLIFFWLPRQRVFTRTFTGVFGAGAAIGCHRHFMCRKRVFSSDKYGRLGSRRSNLVKPELLVQEADFWGGTPEVLLPLIASTRFIGRGGVWRRS</sequence>
<proteinExistence type="predicted"/>
<evidence type="ECO:0000256" key="1">
    <source>
        <dbReference type="SAM" id="MobiDB-lite"/>
    </source>
</evidence>
<accession>A0AAV7M986</accession>
<feature type="region of interest" description="Disordered" evidence="1">
    <location>
        <begin position="1"/>
        <end position="23"/>
    </location>
</feature>
<organism evidence="2 3">
    <name type="scientific">Pleurodeles waltl</name>
    <name type="common">Iberian ribbed newt</name>
    <dbReference type="NCBI Taxonomy" id="8319"/>
    <lineage>
        <taxon>Eukaryota</taxon>
        <taxon>Metazoa</taxon>
        <taxon>Chordata</taxon>
        <taxon>Craniata</taxon>
        <taxon>Vertebrata</taxon>
        <taxon>Euteleostomi</taxon>
        <taxon>Amphibia</taxon>
        <taxon>Batrachia</taxon>
        <taxon>Caudata</taxon>
        <taxon>Salamandroidea</taxon>
        <taxon>Salamandridae</taxon>
        <taxon>Pleurodelinae</taxon>
        <taxon>Pleurodeles</taxon>
    </lineage>
</organism>
<dbReference type="AlphaFoldDB" id="A0AAV7M986"/>
<dbReference type="EMBL" id="JANPWB010000014">
    <property type="protein sequence ID" value="KAJ1099893.1"/>
    <property type="molecule type" value="Genomic_DNA"/>
</dbReference>
<keyword evidence="3" id="KW-1185">Reference proteome</keyword>